<keyword evidence="4" id="KW-1185">Reference proteome</keyword>
<keyword evidence="2" id="KW-0472">Membrane</keyword>
<feature type="transmembrane region" description="Helical" evidence="2">
    <location>
        <begin position="211"/>
        <end position="232"/>
    </location>
</feature>
<evidence type="ECO:0000256" key="2">
    <source>
        <dbReference type="SAM" id="Phobius"/>
    </source>
</evidence>
<organism evidence="3 4">
    <name type="scientific">Rhodococcus oryzae</name>
    <dbReference type="NCBI Taxonomy" id="2571143"/>
    <lineage>
        <taxon>Bacteria</taxon>
        <taxon>Bacillati</taxon>
        <taxon>Actinomycetota</taxon>
        <taxon>Actinomycetes</taxon>
        <taxon>Mycobacteriales</taxon>
        <taxon>Nocardiaceae</taxon>
        <taxon>Rhodococcus</taxon>
    </lineage>
</organism>
<name>A0ABY2RNY3_9NOCA</name>
<keyword evidence="2" id="KW-1133">Transmembrane helix</keyword>
<feature type="compositionally biased region" description="Pro residues" evidence="1">
    <location>
        <begin position="256"/>
        <end position="265"/>
    </location>
</feature>
<dbReference type="Proteomes" id="UP000305109">
    <property type="component" value="Unassembled WGS sequence"/>
</dbReference>
<evidence type="ECO:0000313" key="4">
    <source>
        <dbReference type="Proteomes" id="UP000305109"/>
    </source>
</evidence>
<feature type="region of interest" description="Disordered" evidence="1">
    <location>
        <begin position="247"/>
        <end position="269"/>
    </location>
</feature>
<dbReference type="EMBL" id="SUMD01000002">
    <property type="protein sequence ID" value="TJZ80186.1"/>
    <property type="molecule type" value="Genomic_DNA"/>
</dbReference>
<comment type="caution">
    <text evidence="3">The sequence shown here is derived from an EMBL/GenBank/DDBJ whole genome shotgun (WGS) entry which is preliminary data.</text>
</comment>
<dbReference type="Gene3D" id="1.10.510.10">
    <property type="entry name" value="Transferase(Phosphotransferase) domain 1"/>
    <property type="match status" value="1"/>
</dbReference>
<evidence type="ECO:0000256" key="1">
    <source>
        <dbReference type="SAM" id="MobiDB-lite"/>
    </source>
</evidence>
<keyword evidence="2" id="KW-0812">Transmembrane</keyword>
<protein>
    <recommendedName>
        <fullName evidence="5">Peptidoglycan lipid II flippase</fullName>
    </recommendedName>
</protein>
<reference evidence="3 4" key="1">
    <citation type="submission" date="2019-04" db="EMBL/GenBank/DDBJ databases">
        <title>Rhodococcus oryzae sp. nov., a novel actinomycete isolated from rhizosphere soil of rice (Oryza sativa L.).</title>
        <authorList>
            <person name="Li C."/>
        </authorList>
    </citation>
    <scope>NUCLEOTIDE SEQUENCE [LARGE SCALE GENOMIC DNA]</scope>
    <source>
        <strain evidence="3 4">NEAU-CX67</strain>
    </source>
</reference>
<dbReference type="Gene3D" id="3.30.200.20">
    <property type="entry name" value="Phosphorylase Kinase, domain 1"/>
    <property type="match status" value="1"/>
</dbReference>
<gene>
    <name evidence="3" type="ORF">FCG67_04735</name>
</gene>
<evidence type="ECO:0008006" key="5">
    <source>
        <dbReference type="Google" id="ProtNLM"/>
    </source>
</evidence>
<dbReference type="RefSeq" id="WP_136907588.1">
    <property type="nucleotide sequence ID" value="NZ_SUMD01000002.1"/>
</dbReference>
<proteinExistence type="predicted"/>
<sequence length="406" mass="41128">MDRVLDREVALTIIDGVSTQLGRSSVNEVFARTVVLGQVRTGAVASVLDMVDGASFSAVVAEWIPSVSVDEASAGSTSVLGVARAVVELADAMRRFHESGVALAIGDAGRVRVSLDGTAYVAFPGTPASSGRDGDIRGFCRVVHTLAAGLQSPDALGLMTRRDGPEVTAVAITDTLQGIVDQPLPPEAPVPAPIADAEPVMPGDPTRPGALAAFAGIAAVAVVLLGAIGWLIGTSIADPPTFEAVASADETNGDGAPPPPPPLIPVAPGGAAVYSPQQYPDNALASGLAIDGNLETAWSTDTYMQQFPQFKNGVGLTVALPPDTALRGVWIASPSAGARVEIRTLPPVGGALEETTVLGAATLQSGVTPIALVASAPYSGLTVWISAQAGSEGGFRTELSEVGFLS</sequence>
<accession>A0ABY2RNY3</accession>
<evidence type="ECO:0000313" key="3">
    <source>
        <dbReference type="EMBL" id="TJZ80186.1"/>
    </source>
</evidence>